<evidence type="ECO:0000313" key="2">
    <source>
        <dbReference type="Proteomes" id="UP000002316"/>
    </source>
</evidence>
<protein>
    <submittedName>
        <fullName evidence="1">Uncharacterized protein</fullName>
    </submittedName>
</protein>
<dbReference type="GeneID" id="23864037"/>
<dbReference type="EMBL" id="FN554971">
    <property type="protein sequence ID" value="CBH13854.1"/>
    <property type="molecule type" value="Genomic_DNA"/>
</dbReference>
<reference evidence="2" key="1">
    <citation type="journal article" date="2010" name="PLoS Negl. Trop. Dis.">
        <title>The genome sequence of Trypanosoma brucei gambiense, causative agent of chronic human african trypanosomiasis.</title>
        <authorList>
            <person name="Jackson A.P."/>
            <person name="Sanders M."/>
            <person name="Berry A."/>
            <person name="McQuillan J."/>
            <person name="Aslett M.A."/>
            <person name="Quail M.A."/>
            <person name="Chukualim B."/>
            <person name="Capewell P."/>
            <person name="MacLeod A."/>
            <person name="Melville S.E."/>
            <person name="Gibson W."/>
            <person name="Barry J.D."/>
            <person name="Berriman M."/>
            <person name="Hertz-Fowler C."/>
        </authorList>
    </citation>
    <scope>NUCLEOTIDE SEQUENCE [LARGE SCALE GENOMIC DNA]</scope>
    <source>
        <strain evidence="2">MHOM/CI/86/DAL972</strain>
    </source>
</reference>
<dbReference type="AlphaFoldDB" id="C9ZWR5"/>
<gene>
    <name evidence="1" type="ORF">TbgDal_VIII7970</name>
</gene>
<sequence length="102" mass="11687">MCVCVYGDKEDVVVIAFWKRGEKENKGGKRQQSLLPLTTSLRLKLSIYPEGFELQGASGISLLLLKVMRVASSWLIHLTQCPVVCFIVQEQAQRKEERRIFF</sequence>
<evidence type="ECO:0000313" key="1">
    <source>
        <dbReference type="EMBL" id="CBH13854.1"/>
    </source>
</evidence>
<name>C9ZWR5_TRYB9</name>
<dbReference type="Proteomes" id="UP000002316">
    <property type="component" value="Chromosome 8"/>
</dbReference>
<dbReference type="RefSeq" id="XP_011776130.1">
    <property type="nucleotide sequence ID" value="XM_011777828.1"/>
</dbReference>
<organism evidence="1 2">
    <name type="scientific">Trypanosoma brucei gambiense (strain MHOM/CI/86/DAL972)</name>
    <dbReference type="NCBI Taxonomy" id="679716"/>
    <lineage>
        <taxon>Eukaryota</taxon>
        <taxon>Discoba</taxon>
        <taxon>Euglenozoa</taxon>
        <taxon>Kinetoplastea</taxon>
        <taxon>Metakinetoplastina</taxon>
        <taxon>Trypanosomatida</taxon>
        <taxon>Trypanosomatidae</taxon>
        <taxon>Trypanosoma</taxon>
    </lineage>
</organism>
<dbReference type="KEGG" id="tbg:TbgDal_VIII7970"/>
<accession>C9ZWR5</accession>
<proteinExistence type="predicted"/>